<dbReference type="Proteomes" id="UP001302666">
    <property type="component" value="Chromosome"/>
</dbReference>
<name>A0ABZ0HGP5_TRISK</name>
<sequence>MQPVARIGDTHACPKCRRCQIVSGGSATVDGRIVARVGDKTSCGAVITAGSSMSTDDGRPIAYVGSPTSVGGTIATGSPNHKVMP</sequence>
<organism evidence="1 2">
    <name type="scientific">Tritonibacter scottomollicae</name>
    <name type="common">Epibacterium scottomollicae</name>
    <dbReference type="NCBI Taxonomy" id="483013"/>
    <lineage>
        <taxon>Bacteria</taxon>
        <taxon>Pseudomonadati</taxon>
        <taxon>Pseudomonadota</taxon>
        <taxon>Alphaproteobacteria</taxon>
        <taxon>Rhodobacterales</taxon>
        <taxon>Paracoccaceae</taxon>
        <taxon>Tritonibacter</taxon>
    </lineage>
</organism>
<dbReference type="CDD" id="cd14743">
    <property type="entry name" value="PAAR_CT_1"/>
    <property type="match status" value="1"/>
</dbReference>
<accession>A0ABZ0HGP5</accession>
<evidence type="ECO:0000313" key="2">
    <source>
        <dbReference type="Proteomes" id="UP001302666"/>
    </source>
</evidence>
<evidence type="ECO:0000313" key="1">
    <source>
        <dbReference type="EMBL" id="WOI33824.1"/>
    </source>
</evidence>
<dbReference type="EMBL" id="CP136704">
    <property type="protein sequence ID" value="WOI33824.1"/>
    <property type="molecule type" value="Genomic_DNA"/>
</dbReference>
<protein>
    <submittedName>
        <fullName evidence="1">PAAR domain-containing protein</fullName>
    </submittedName>
</protein>
<dbReference type="Gene3D" id="2.60.200.60">
    <property type="match status" value="2"/>
</dbReference>
<dbReference type="Pfam" id="PF05488">
    <property type="entry name" value="PAAR_motif"/>
    <property type="match status" value="1"/>
</dbReference>
<reference evidence="1 2" key="1">
    <citation type="submission" date="2023-10" db="EMBL/GenBank/DDBJ databases">
        <title>Eight complete genome sequences of bacteria isolated from laboratory stock of Giant Kelp gametophytes.</title>
        <authorList>
            <person name="Tolentino B."/>
            <person name="Nuzhdin S."/>
        </authorList>
    </citation>
    <scope>NUCLEOTIDE SEQUENCE [LARGE SCALE GENOMIC DNA]</scope>
    <source>
        <strain evidence="1 2">LC.270.F.C4</strain>
    </source>
</reference>
<proteinExistence type="predicted"/>
<keyword evidence="2" id="KW-1185">Reference proteome</keyword>
<dbReference type="RefSeq" id="WP_317385883.1">
    <property type="nucleotide sequence ID" value="NZ_CP136704.1"/>
</dbReference>
<dbReference type="InterPro" id="IPR008727">
    <property type="entry name" value="PAAR_motif"/>
</dbReference>
<gene>
    <name evidence="1" type="ORF">R1T40_03490</name>
</gene>